<dbReference type="GO" id="GO:0032511">
    <property type="term" value="P:late endosome to vacuole transport via multivesicular body sorting pathway"/>
    <property type="evidence" value="ECO:0007669"/>
    <property type="project" value="EnsemblFungi"/>
</dbReference>
<dbReference type="Gene3D" id="1.20.1260.60">
    <property type="entry name" value="Vacuolar protein sorting-associated protein Ist1"/>
    <property type="match status" value="1"/>
</dbReference>
<organism evidence="3 4">
    <name type="scientific">Tetrapisispora phaffii (strain ATCC 24235 / CBS 4417 / NBRC 1672 / NRRL Y-8282 / UCD 70-5)</name>
    <name type="common">Yeast</name>
    <name type="synonym">Fabospora phaffii</name>
    <dbReference type="NCBI Taxonomy" id="1071381"/>
    <lineage>
        <taxon>Eukaryota</taxon>
        <taxon>Fungi</taxon>
        <taxon>Dikarya</taxon>
        <taxon>Ascomycota</taxon>
        <taxon>Saccharomycotina</taxon>
        <taxon>Saccharomycetes</taxon>
        <taxon>Saccharomycetales</taxon>
        <taxon>Saccharomycetaceae</taxon>
        <taxon>Tetrapisispora</taxon>
    </lineage>
</organism>
<evidence type="ECO:0000313" key="4">
    <source>
        <dbReference type="Proteomes" id="UP000005666"/>
    </source>
</evidence>
<accession>G8BQ32</accession>
<dbReference type="OMA" id="HEVREFT"/>
<dbReference type="GO" id="GO:0099638">
    <property type="term" value="P:endosome to plasma membrane protein transport"/>
    <property type="evidence" value="ECO:0007669"/>
    <property type="project" value="EnsemblFungi"/>
</dbReference>
<feature type="compositionally biased region" description="Acidic residues" evidence="2">
    <location>
        <begin position="204"/>
        <end position="214"/>
    </location>
</feature>
<dbReference type="OrthoDB" id="29853at2759"/>
<dbReference type="PANTHER" id="PTHR12161:SF5">
    <property type="entry name" value="IST1 HOMOLOG"/>
    <property type="match status" value="1"/>
</dbReference>
<dbReference type="PANTHER" id="PTHR12161">
    <property type="entry name" value="IST1 FAMILY MEMBER"/>
    <property type="match status" value="1"/>
</dbReference>
<evidence type="ECO:0000313" key="3">
    <source>
        <dbReference type="EMBL" id="CCE62113.1"/>
    </source>
</evidence>
<dbReference type="RefSeq" id="XP_003684547.1">
    <property type="nucleotide sequence ID" value="XM_003684499.1"/>
</dbReference>
<name>G8BQ32_TETPH</name>
<proteinExistence type="inferred from homology"/>
<keyword evidence="4" id="KW-1185">Reference proteome</keyword>
<sequence>MSPPNIPYHIRLKTCLKMVIQRLRYAQEKQQALAKKGRRDVAQLLSNSKEQKAHYRVETLINDDIHIELLELLELYSELLHARVMIVNSVQDEASLIENHMEDGINEAVRALVYATLYVPEVKELTQLRDLLGMKFGNEFLKLILEDHIGVPDKVVRKCSPKLPCVDLVELYLKEIATTYGVPYSLLDNERLENEQFNEKSAMDNEESNDGEGDGNEKPIVAGDNDDDTLIPDEKHPITIRRPRKSSETFKRDFKIPKEIENDVKIKHTVEPIKKTSNDELEDLKKRFAALRR</sequence>
<dbReference type="KEGG" id="tpf:TPHA_0B04440"/>
<gene>
    <name evidence="3" type="primary">TPHA0B04440</name>
    <name evidence="3" type="ordered locus">TPHA_0B04440</name>
</gene>
<dbReference type="Proteomes" id="UP000005666">
    <property type="component" value="Chromosome 2"/>
</dbReference>
<dbReference type="AlphaFoldDB" id="G8BQ32"/>
<dbReference type="GO" id="GO:0005768">
    <property type="term" value="C:endosome"/>
    <property type="evidence" value="ECO:0007669"/>
    <property type="project" value="EnsemblFungi"/>
</dbReference>
<dbReference type="InterPro" id="IPR042277">
    <property type="entry name" value="IST1-like"/>
</dbReference>
<dbReference type="eggNOG" id="KOG2027">
    <property type="taxonomic scope" value="Eukaryota"/>
</dbReference>
<protein>
    <submittedName>
        <fullName evidence="3">Uncharacterized protein</fullName>
    </submittedName>
</protein>
<dbReference type="GeneID" id="11535071"/>
<evidence type="ECO:0000256" key="1">
    <source>
        <dbReference type="ARBA" id="ARBA00005536"/>
    </source>
</evidence>
<dbReference type="EMBL" id="HE612857">
    <property type="protein sequence ID" value="CCE62113.1"/>
    <property type="molecule type" value="Genomic_DNA"/>
</dbReference>
<reference evidence="3 4" key="1">
    <citation type="journal article" date="2011" name="Proc. Natl. Acad. Sci. U.S.A.">
        <title>Evolutionary erosion of yeast sex chromosomes by mating-type switching accidents.</title>
        <authorList>
            <person name="Gordon J.L."/>
            <person name="Armisen D."/>
            <person name="Proux-Wera E."/>
            <person name="Oheigeartaigh S.S."/>
            <person name="Byrne K.P."/>
            <person name="Wolfe K.H."/>
        </authorList>
    </citation>
    <scope>NUCLEOTIDE SEQUENCE [LARGE SCALE GENOMIC DNA]</scope>
    <source>
        <strain evidence="4">ATCC 24235 / CBS 4417 / NBRC 1672 / NRRL Y-8282 / UCD 70-5</strain>
    </source>
</reference>
<dbReference type="FunFam" id="1.20.1260.60:FF:000002">
    <property type="entry name" value="Vacuolar protein sorting-associated protein IST1"/>
    <property type="match status" value="1"/>
</dbReference>
<dbReference type="InterPro" id="IPR005061">
    <property type="entry name" value="Ist1"/>
</dbReference>
<dbReference type="HOGENOM" id="CLU_037652_2_0_1"/>
<dbReference type="STRING" id="1071381.G8BQ32"/>
<dbReference type="GO" id="GO:0042030">
    <property type="term" value="F:ATPase inhibitor activity"/>
    <property type="evidence" value="ECO:0007669"/>
    <property type="project" value="EnsemblFungi"/>
</dbReference>
<feature type="region of interest" description="Disordered" evidence="2">
    <location>
        <begin position="199"/>
        <end position="251"/>
    </location>
</feature>
<dbReference type="Pfam" id="PF03398">
    <property type="entry name" value="Ist1"/>
    <property type="match status" value="1"/>
</dbReference>
<evidence type="ECO:0000256" key="2">
    <source>
        <dbReference type="SAM" id="MobiDB-lite"/>
    </source>
</evidence>
<comment type="similarity">
    <text evidence="1">Belongs to the IST1 family.</text>
</comment>